<feature type="domain" description="Alpha fucosidase A-like C-terminal" evidence="3">
    <location>
        <begin position="760"/>
        <end position="820"/>
    </location>
</feature>
<feature type="domain" description="Glycosyl hydrolase family 95 N-terminal" evidence="2">
    <location>
        <begin position="12"/>
        <end position="175"/>
    </location>
</feature>
<dbReference type="PIRSF" id="PIRSF007663">
    <property type="entry name" value="UCP007663"/>
    <property type="match status" value="1"/>
</dbReference>
<keyword evidence="6" id="KW-1185">Reference proteome</keyword>
<proteinExistence type="predicted"/>
<dbReference type="Gene3D" id="2.70.98.50">
    <property type="entry name" value="putative glycoside hydrolase family protein from bacillus halodurans"/>
    <property type="match status" value="1"/>
</dbReference>
<evidence type="ECO:0000313" key="6">
    <source>
        <dbReference type="Proteomes" id="UP001519654"/>
    </source>
</evidence>
<dbReference type="Gene3D" id="1.50.10.10">
    <property type="match status" value="1"/>
</dbReference>
<comment type="caution">
    <text evidence="5">The sequence shown here is derived from an EMBL/GenBank/DDBJ whole genome shotgun (WGS) entry which is preliminary data.</text>
</comment>
<organism evidence="5 6">
    <name type="scientific">Paractinoplanes bogorensis</name>
    <dbReference type="NCBI Taxonomy" id="1610840"/>
    <lineage>
        <taxon>Bacteria</taxon>
        <taxon>Bacillati</taxon>
        <taxon>Actinomycetota</taxon>
        <taxon>Actinomycetes</taxon>
        <taxon>Micromonosporales</taxon>
        <taxon>Micromonosporaceae</taxon>
        <taxon>Paractinoplanes</taxon>
    </lineage>
</organism>
<dbReference type="InterPro" id="IPR012341">
    <property type="entry name" value="6hp_glycosidase-like_sf"/>
</dbReference>
<evidence type="ECO:0000256" key="1">
    <source>
        <dbReference type="SAM" id="MobiDB-lite"/>
    </source>
</evidence>
<dbReference type="InterPro" id="IPR016518">
    <property type="entry name" value="Alpha-L-fucosidase"/>
</dbReference>
<dbReference type="PANTHER" id="PTHR31084">
    <property type="entry name" value="ALPHA-L-FUCOSIDASE 2"/>
    <property type="match status" value="1"/>
</dbReference>
<dbReference type="InterPro" id="IPR049053">
    <property type="entry name" value="AFCA-like_C"/>
</dbReference>
<accession>A0ABS5Z3U7</accession>
<dbReference type="InterPro" id="IPR054363">
    <property type="entry name" value="GH95_cat"/>
</dbReference>
<dbReference type="SUPFAM" id="SSF48208">
    <property type="entry name" value="Six-hairpin glycosidases"/>
    <property type="match status" value="1"/>
</dbReference>
<name>A0ABS5Z3U7_9ACTN</name>
<dbReference type="GO" id="GO:0016787">
    <property type="term" value="F:hydrolase activity"/>
    <property type="evidence" value="ECO:0007669"/>
    <property type="project" value="UniProtKB-KW"/>
</dbReference>
<evidence type="ECO:0000259" key="3">
    <source>
        <dbReference type="Pfam" id="PF21307"/>
    </source>
</evidence>
<protein>
    <submittedName>
        <fullName evidence="5">Glycoside hydrolase family 95 protein</fullName>
    </submittedName>
</protein>
<evidence type="ECO:0000259" key="4">
    <source>
        <dbReference type="Pfam" id="PF22124"/>
    </source>
</evidence>
<dbReference type="Pfam" id="PF14498">
    <property type="entry name" value="Glyco_hyd_65N_2"/>
    <property type="match status" value="1"/>
</dbReference>
<dbReference type="InterPro" id="IPR027414">
    <property type="entry name" value="GH95_N_dom"/>
</dbReference>
<gene>
    <name evidence="5" type="ORF">KOI35_43155</name>
</gene>
<dbReference type="InterPro" id="IPR008928">
    <property type="entry name" value="6-hairpin_glycosidase_sf"/>
</dbReference>
<dbReference type="PANTHER" id="PTHR31084:SF0">
    <property type="entry name" value="ALPHA-L-FUCOSIDASE 2"/>
    <property type="match status" value="1"/>
</dbReference>
<dbReference type="Pfam" id="PF21307">
    <property type="entry name" value="Glyco_hydro_95_C"/>
    <property type="match status" value="1"/>
</dbReference>
<feature type="region of interest" description="Disordered" evidence="1">
    <location>
        <begin position="554"/>
        <end position="573"/>
    </location>
</feature>
<evidence type="ECO:0000313" key="5">
    <source>
        <dbReference type="EMBL" id="MBU2670322.1"/>
    </source>
</evidence>
<evidence type="ECO:0000259" key="2">
    <source>
        <dbReference type="Pfam" id="PF14498"/>
    </source>
</evidence>
<keyword evidence="5" id="KW-0378">Hydrolase</keyword>
<dbReference type="Proteomes" id="UP001519654">
    <property type="component" value="Unassembled WGS sequence"/>
</dbReference>
<dbReference type="Pfam" id="PF22124">
    <property type="entry name" value="Glyco_hydro_95_cat"/>
    <property type="match status" value="1"/>
</dbReference>
<reference evidence="5 6" key="1">
    <citation type="submission" date="2021-06" db="EMBL/GenBank/DDBJ databases">
        <title>Actinoplanes lichenicola sp. nov., and Actinoplanes ovalisporus sp. nov., isolated from lichen in Thailand.</title>
        <authorList>
            <person name="Saeng-In P."/>
            <person name="Kanchanasin P."/>
            <person name="Yuki M."/>
            <person name="Kudo T."/>
            <person name="Ohkuma M."/>
            <person name="Phongsopitanun W."/>
            <person name="Tanasupawat S."/>
        </authorList>
    </citation>
    <scope>NUCLEOTIDE SEQUENCE [LARGE SCALE GENOMIC DNA]</scope>
    <source>
        <strain evidence="5 6">NBRC 110975</strain>
    </source>
</reference>
<feature type="domain" description="Glycosyl hydrolase family 95 catalytic" evidence="4">
    <location>
        <begin position="343"/>
        <end position="758"/>
    </location>
</feature>
<dbReference type="EMBL" id="JAHKKG010000019">
    <property type="protein sequence ID" value="MBU2670322.1"/>
    <property type="molecule type" value="Genomic_DNA"/>
</dbReference>
<sequence>MAEMMADACTTLRYRSPAAEWTDALPLGNGRLGAMCFGGVGLDRFQLNENTCWSGSPATAAGSRRVTDGPGLVAAAREALARDDVRAAEESLRGLQGGNSQAFQPLADLWIAQPPDTEPTVYQRHLDMRTAVVSHTYSGPAGRVSQEAWIGPDALIVRRRMANPSPLRLRLTSPHPTATVDLSPASGGGQPAGAVGHDFPAPGGGLPAGAVGRDSPAPGGGLLAGAMGRDSLASGGGQPAGAVGHDLVMTVRMPSNVPPVPAPVEYGPEAVTALVGLRVLGGGQVQHIGDELVVDGGDEIVLIVAAVTDYVDPLSPPHGKDLSRTLRARLDAVATALAREGGYTALRAAHEREHRRLFSRAGLRLGSQEARLDTADRLRAHAAGESDPALAALQFQYGRYLLISSSRPGGLPAGLQGLWNEHVRPPWNANYTTNINLEMNYWPALVTGLPECHQPLLDWLRHAEIRGHEVARELYGLPGWTMHHNSDAWCFALPAGVGHDEPCWSFWPLAAVWLTRHAAEHHACTGDDSYLPLLRGAAEFALAWLTELGDGTLGTSPSTSPENEYIAPDGKPAAVSTSTTADLALIRDLLTHVTGDTAARAENVTGDIAARTENITGDIAARAEKALLRIPAERTTADGHLAEWVTDVIDAEPGHRHTSHLFGVFPGATITPDRTPGLAAAARRSLDARGLESTGWSLAWRIALRARLRDPAGAYAAVHRFLQAAEDSAGVYRNLFCAHPPFQIDGNFGFTAGVAEMLLQSHDSEIHLLPALPAEWAEGAFAGLRARGRVTVDMTWSLGAPTDVQLRSDTDRTATVRFGDHRTRIDLRAGVTTALPTSW</sequence>